<feature type="transmembrane region" description="Helical" evidence="2">
    <location>
        <begin position="79"/>
        <end position="112"/>
    </location>
</feature>
<dbReference type="RefSeq" id="WP_205292269.1">
    <property type="nucleotide sequence ID" value="NZ_CP074406.1"/>
</dbReference>
<name>A0A938YA83_9ACTN</name>
<feature type="region of interest" description="Disordered" evidence="1">
    <location>
        <begin position="1"/>
        <end position="52"/>
    </location>
</feature>
<keyword evidence="2" id="KW-0812">Transmembrane</keyword>
<gene>
    <name evidence="4" type="ORF">JK386_13725</name>
</gene>
<feature type="compositionally biased region" description="Polar residues" evidence="1">
    <location>
        <begin position="1"/>
        <end position="13"/>
    </location>
</feature>
<dbReference type="InterPro" id="IPR025241">
    <property type="entry name" value="DUF4190"/>
</dbReference>
<sequence>MSDQEPASQQRPEGQTPPPVPPGPVFSPYEAPAYGDVAPEPPAAPLTSHPASHPASYPAPQYLAHPGAPAHPLAVTALVLGILGLAGLVLAPLLGLTFVLVVCSPVAIVLGARAKRQIRQQPGYGGETMAATGFWLGIAGTVLGAIGVLLLLAFIAFIASLFAAA</sequence>
<dbReference type="Proteomes" id="UP000663791">
    <property type="component" value="Unassembled WGS sequence"/>
</dbReference>
<dbReference type="AlphaFoldDB" id="A0A938YA83"/>
<evidence type="ECO:0000313" key="5">
    <source>
        <dbReference type="Proteomes" id="UP000663791"/>
    </source>
</evidence>
<organism evidence="4 5">
    <name type="scientific">Nocardioides faecalis</name>
    <dbReference type="NCBI Taxonomy" id="2803858"/>
    <lineage>
        <taxon>Bacteria</taxon>
        <taxon>Bacillati</taxon>
        <taxon>Actinomycetota</taxon>
        <taxon>Actinomycetes</taxon>
        <taxon>Propionibacteriales</taxon>
        <taxon>Nocardioidaceae</taxon>
        <taxon>Nocardioides</taxon>
    </lineage>
</organism>
<keyword evidence="2" id="KW-0472">Membrane</keyword>
<proteinExistence type="predicted"/>
<accession>A0A938YA83</accession>
<keyword evidence="5" id="KW-1185">Reference proteome</keyword>
<comment type="caution">
    <text evidence="4">The sequence shown here is derived from an EMBL/GenBank/DDBJ whole genome shotgun (WGS) entry which is preliminary data.</text>
</comment>
<evidence type="ECO:0000259" key="3">
    <source>
        <dbReference type="Pfam" id="PF13828"/>
    </source>
</evidence>
<feature type="transmembrane region" description="Helical" evidence="2">
    <location>
        <begin position="133"/>
        <end position="163"/>
    </location>
</feature>
<dbReference type="Pfam" id="PF13828">
    <property type="entry name" value="DUF4190"/>
    <property type="match status" value="1"/>
</dbReference>
<dbReference type="EMBL" id="JAERTX010000012">
    <property type="protein sequence ID" value="MBM9460958.1"/>
    <property type="molecule type" value="Genomic_DNA"/>
</dbReference>
<evidence type="ECO:0000313" key="4">
    <source>
        <dbReference type="EMBL" id="MBM9460958.1"/>
    </source>
</evidence>
<feature type="compositionally biased region" description="Pro residues" evidence="1">
    <location>
        <begin position="15"/>
        <end position="25"/>
    </location>
</feature>
<keyword evidence="2" id="KW-1133">Transmembrane helix</keyword>
<protein>
    <submittedName>
        <fullName evidence="4">DUF4190 domain-containing protein</fullName>
    </submittedName>
</protein>
<evidence type="ECO:0000256" key="2">
    <source>
        <dbReference type="SAM" id="Phobius"/>
    </source>
</evidence>
<evidence type="ECO:0000256" key="1">
    <source>
        <dbReference type="SAM" id="MobiDB-lite"/>
    </source>
</evidence>
<feature type="domain" description="DUF4190" evidence="3">
    <location>
        <begin position="73"/>
        <end position="146"/>
    </location>
</feature>
<reference evidence="4" key="1">
    <citation type="submission" date="2021-01" db="EMBL/GenBank/DDBJ databases">
        <title>Novel species in genus Nocardioides.</title>
        <authorList>
            <person name="Zhang G."/>
        </authorList>
    </citation>
    <scope>NUCLEOTIDE SEQUENCE</scope>
    <source>
        <strain evidence="4">Zg-536</strain>
    </source>
</reference>